<dbReference type="Proteomes" id="UP001516023">
    <property type="component" value="Unassembled WGS sequence"/>
</dbReference>
<dbReference type="InterPro" id="IPR029058">
    <property type="entry name" value="AB_hydrolase_fold"/>
</dbReference>
<keyword evidence="3" id="KW-1185">Reference proteome</keyword>
<sequence>MHLMAIISKRSLMLQVMVNGLPRRFLSRSRGFASSAFVTPRRRYDCFLIRGPSLASASRNMRTSSTTSSYPGKGFGKQNQDYVNDEWEPIHVPLVFVPGMKGTHLAFKDGDVEKSSTSKKKRVWLTLSHLLNIPPRPDGDPMRDLSLPLTYDEPSETADSNVGNDDCLRIATQYPKQHRGNLVPDGVVDHIIEFNFGSAYKTGEDPRNFVDLNFLPFYGHITRLLREMDRRYHKRLHDGKTESTDSFRAQDDVLFLDREISSRTYKRDDIKVGTKGIFDIVGSFIERTSNWAFVNASNSTADEQQSHHPSKYCRPTAVFSYDWRRSLPELCADLHEFCETSFPNQPVQILAHSLGGLMTFAAMRSHPEKYSPGAVVVGVPFETGIQYLQDLHKGYYTELDRCPQFTMSSHWSFFPISKKRLEDRFVDVTNCTSANTEQKLKFEADVSGIGKTGATFQPKVEGANAYFDFYNPDEWEQMQLGVFGPEYDDKLTDDERQAYRNHMRTQMAAAKDWRRQVLGEDENVDNESELVNDTSGNALSRNINFPPFVACASDKIPTVNQILRRKKQQSSTKNTNARTRKGRSTRNAWEYDYINGRSVPGDGRIDFDKAFPPSFIACKKVTLDSTHAKQMCWEESGGSLSVVYKEVVEQVSEYLKRGPNRILDTERTLSIEQFETATRPDVAQEEMREKYGSRHTRLKSFVAKVRNVRARIMPKITRKIKASQRSSNDVCSKARIRFPQKEMTMTVLYFISCFIGLKRN</sequence>
<feature type="region of interest" description="Disordered" evidence="1">
    <location>
        <begin position="564"/>
        <end position="584"/>
    </location>
</feature>
<dbReference type="AlphaFoldDB" id="A0ABD3Q0X4"/>
<evidence type="ECO:0008006" key="4">
    <source>
        <dbReference type="Google" id="ProtNLM"/>
    </source>
</evidence>
<name>A0ABD3Q0X4_9STRA</name>
<comment type="caution">
    <text evidence="2">The sequence shown here is derived from an EMBL/GenBank/DDBJ whole genome shotgun (WGS) entry which is preliminary data.</text>
</comment>
<evidence type="ECO:0000313" key="2">
    <source>
        <dbReference type="EMBL" id="KAL3793556.1"/>
    </source>
</evidence>
<dbReference type="Gene3D" id="3.40.50.1820">
    <property type="entry name" value="alpha/beta hydrolase"/>
    <property type="match status" value="1"/>
</dbReference>
<protein>
    <recommendedName>
        <fullName evidence="4">Serine aminopeptidase S33 domain-containing protein</fullName>
    </recommendedName>
</protein>
<evidence type="ECO:0000313" key="3">
    <source>
        <dbReference type="Proteomes" id="UP001516023"/>
    </source>
</evidence>
<evidence type="ECO:0000256" key="1">
    <source>
        <dbReference type="SAM" id="MobiDB-lite"/>
    </source>
</evidence>
<dbReference type="SUPFAM" id="SSF53474">
    <property type="entry name" value="alpha/beta-Hydrolases"/>
    <property type="match status" value="1"/>
</dbReference>
<dbReference type="EMBL" id="JABMIG020000090">
    <property type="protein sequence ID" value="KAL3793556.1"/>
    <property type="molecule type" value="Genomic_DNA"/>
</dbReference>
<organism evidence="2 3">
    <name type="scientific">Cyclotella cryptica</name>
    <dbReference type="NCBI Taxonomy" id="29204"/>
    <lineage>
        <taxon>Eukaryota</taxon>
        <taxon>Sar</taxon>
        <taxon>Stramenopiles</taxon>
        <taxon>Ochrophyta</taxon>
        <taxon>Bacillariophyta</taxon>
        <taxon>Coscinodiscophyceae</taxon>
        <taxon>Thalassiosirophycidae</taxon>
        <taxon>Stephanodiscales</taxon>
        <taxon>Stephanodiscaceae</taxon>
        <taxon>Cyclotella</taxon>
    </lineage>
</organism>
<gene>
    <name evidence="2" type="ORF">HJC23_007296</name>
</gene>
<reference evidence="2 3" key="1">
    <citation type="journal article" date="2020" name="G3 (Bethesda)">
        <title>Improved Reference Genome for Cyclotella cryptica CCMP332, a Model for Cell Wall Morphogenesis, Salinity Adaptation, and Lipid Production in Diatoms (Bacillariophyta).</title>
        <authorList>
            <person name="Roberts W.R."/>
            <person name="Downey K.M."/>
            <person name="Ruck E.C."/>
            <person name="Traller J.C."/>
            <person name="Alverson A.J."/>
        </authorList>
    </citation>
    <scope>NUCLEOTIDE SEQUENCE [LARGE SCALE GENOMIC DNA]</scope>
    <source>
        <strain evidence="2 3">CCMP332</strain>
    </source>
</reference>
<accession>A0ABD3Q0X4</accession>
<proteinExistence type="predicted"/>
<dbReference type="PANTHER" id="PTHR11440">
    <property type="entry name" value="LECITHIN-CHOLESTEROL ACYLTRANSFERASE-RELATED"/>
    <property type="match status" value="1"/>
</dbReference>